<feature type="region of interest" description="Disordered" evidence="1">
    <location>
        <begin position="117"/>
        <end position="141"/>
    </location>
</feature>
<dbReference type="EMBL" id="JAEHOE010000064">
    <property type="protein sequence ID" value="KAG2490231.1"/>
    <property type="molecule type" value="Genomic_DNA"/>
</dbReference>
<protein>
    <submittedName>
        <fullName evidence="2">Uncharacterized protein</fullName>
    </submittedName>
</protein>
<organism evidence="2 3">
    <name type="scientific">Edaphochlamys debaryana</name>
    <dbReference type="NCBI Taxonomy" id="47281"/>
    <lineage>
        <taxon>Eukaryota</taxon>
        <taxon>Viridiplantae</taxon>
        <taxon>Chlorophyta</taxon>
        <taxon>core chlorophytes</taxon>
        <taxon>Chlorophyceae</taxon>
        <taxon>CS clade</taxon>
        <taxon>Chlamydomonadales</taxon>
        <taxon>Chlamydomonadales incertae sedis</taxon>
        <taxon>Edaphochlamys</taxon>
    </lineage>
</organism>
<feature type="compositionally biased region" description="Polar residues" evidence="1">
    <location>
        <begin position="10"/>
        <end position="22"/>
    </location>
</feature>
<comment type="caution">
    <text evidence="2">The sequence shown here is derived from an EMBL/GenBank/DDBJ whole genome shotgun (WGS) entry which is preliminary data.</text>
</comment>
<name>A0A835XU93_9CHLO</name>
<sequence>MDLRARALQTAPTSSRPCSTQPCARLPTTRLPRRTSWTLDRALPGTSAHGRRLAPSRAPVLTRAAGGEAGKEPAVDPTSLDAAAFTVERILALARDRNFDDLVRFLPDAVIDAADELRPRAESSVPPSSSSEPASASTSAPAGRAPLTFAHVAAHAADLDACFTFDSFAQRHLYFEPPSSGPRALTRLSAMRTGEDRAVLRYGLRSDSGEEAVLTFTLECGEMLAPQYKSIRIERVWQLLSVTGEPDMDPEDDVPSAPHPSLPPEAVVAAQVAALRLDDPAGVFAFASPSNQAMTGPLERFVTLLRNPMYRPLLRHRRATPHRRAMLDANSYSEVVKVVSDNTGMPNSSVEMVYLWQLTRQKTGDFAHCWMTDSVSLVAARALN</sequence>
<gene>
    <name evidence="2" type="ORF">HYH03_011355</name>
</gene>
<dbReference type="OrthoDB" id="541118at2759"/>
<dbReference type="PANTHER" id="PTHR35716">
    <property type="entry name" value="OS05G0574700 PROTEIN-RELATED"/>
    <property type="match status" value="1"/>
</dbReference>
<feature type="compositionally biased region" description="Low complexity" evidence="1">
    <location>
        <begin position="122"/>
        <end position="141"/>
    </location>
</feature>
<dbReference type="InterPro" id="IPR032347">
    <property type="entry name" value="DUF4864"/>
</dbReference>
<proteinExistence type="predicted"/>
<evidence type="ECO:0000313" key="2">
    <source>
        <dbReference type="EMBL" id="KAG2490231.1"/>
    </source>
</evidence>
<dbReference type="AlphaFoldDB" id="A0A835XU93"/>
<evidence type="ECO:0000256" key="1">
    <source>
        <dbReference type="SAM" id="MobiDB-lite"/>
    </source>
</evidence>
<dbReference type="PANTHER" id="PTHR35716:SF6">
    <property type="entry name" value="DUF4864 DOMAIN-CONTAINING PROTEIN"/>
    <property type="match status" value="1"/>
</dbReference>
<keyword evidence="3" id="KW-1185">Reference proteome</keyword>
<evidence type="ECO:0000313" key="3">
    <source>
        <dbReference type="Proteomes" id="UP000612055"/>
    </source>
</evidence>
<dbReference type="Pfam" id="PF16156">
    <property type="entry name" value="DUF4864"/>
    <property type="match status" value="1"/>
</dbReference>
<dbReference type="Proteomes" id="UP000612055">
    <property type="component" value="Unassembled WGS sequence"/>
</dbReference>
<reference evidence="2" key="1">
    <citation type="journal article" date="2020" name="bioRxiv">
        <title>Comparative genomics of Chlamydomonas.</title>
        <authorList>
            <person name="Craig R.J."/>
            <person name="Hasan A.R."/>
            <person name="Ness R.W."/>
            <person name="Keightley P.D."/>
        </authorList>
    </citation>
    <scope>NUCLEOTIDE SEQUENCE</scope>
    <source>
        <strain evidence="2">CCAP 11/70</strain>
    </source>
</reference>
<accession>A0A835XU93</accession>
<feature type="region of interest" description="Disordered" evidence="1">
    <location>
        <begin position="1"/>
        <end position="26"/>
    </location>
</feature>